<name>A0A1H8GN27_9BACL</name>
<dbReference type="AlphaFoldDB" id="A0A1H8GN27"/>
<sequence length="80" mass="9286">MNIHVIETSRTMCEGQILNFFDILSFLKNDCTFKTEKIKAETENLILFEGIDSLFGKSLIYVNRTTKKFYISKNNKVVSI</sequence>
<dbReference type="EMBL" id="FODH01000001">
    <property type="protein sequence ID" value="SEN44688.1"/>
    <property type="molecule type" value="Genomic_DNA"/>
</dbReference>
<reference evidence="1 2" key="1">
    <citation type="submission" date="2016-10" db="EMBL/GenBank/DDBJ databases">
        <authorList>
            <person name="de Groot N.N."/>
        </authorList>
    </citation>
    <scope>NUCLEOTIDE SEQUENCE [LARGE SCALE GENOMIC DNA]</scope>
    <source>
        <strain evidence="1 2">CGMCC 1.10238</strain>
    </source>
</reference>
<accession>A0A1H8GN27</accession>
<protein>
    <submittedName>
        <fullName evidence="1">Uncharacterized protein</fullName>
    </submittedName>
</protein>
<dbReference type="Proteomes" id="UP000198809">
    <property type="component" value="Unassembled WGS sequence"/>
</dbReference>
<organism evidence="1 2">
    <name type="scientific">Paenibacillus sophorae</name>
    <dbReference type="NCBI Taxonomy" id="1333845"/>
    <lineage>
        <taxon>Bacteria</taxon>
        <taxon>Bacillati</taxon>
        <taxon>Bacillota</taxon>
        <taxon>Bacilli</taxon>
        <taxon>Bacillales</taxon>
        <taxon>Paenibacillaceae</taxon>
        <taxon>Paenibacillus</taxon>
    </lineage>
</organism>
<evidence type="ECO:0000313" key="2">
    <source>
        <dbReference type="Proteomes" id="UP000198809"/>
    </source>
</evidence>
<proteinExistence type="predicted"/>
<dbReference type="STRING" id="1333845.SAMN04487895_101558"/>
<evidence type="ECO:0000313" key="1">
    <source>
        <dbReference type="EMBL" id="SEN44688.1"/>
    </source>
</evidence>
<gene>
    <name evidence="1" type="ORF">SAMN04487895_101558</name>
</gene>